<dbReference type="OrthoDB" id="8446920at2"/>
<dbReference type="Proteomes" id="UP000321523">
    <property type="component" value="Unassembled WGS sequence"/>
</dbReference>
<comment type="caution">
    <text evidence="1">The sequence shown here is derived from an EMBL/GenBank/DDBJ whole genome shotgun (WGS) entry which is preliminary data.</text>
</comment>
<dbReference type="RefSeq" id="WP_044433053.1">
    <property type="nucleotide sequence ID" value="NZ_BJYZ01000006.1"/>
</dbReference>
<keyword evidence="2" id="KW-1185">Reference proteome</keyword>
<gene>
    <name evidence="1" type="ORF">SAE02_13950</name>
</gene>
<proteinExistence type="predicted"/>
<organism evidence="1 2">
    <name type="scientific">Skermanella aerolata</name>
    <dbReference type="NCBI Taxonomy" id="393310"/>
    <lineage>
        <taxon>Bacteria</taxon>
        <taxon>Pseudomonadati</taxon>
        <taxon>Pseudomonadota</taxon>
        <taxon>Alphaproteobacteria</taxon>
        <taxon>Rhodospirillales</taxon>
        <taxon>Azospirillaceae</taxon>
        <taxon>Skermanella</taxon>
    </lineage>
</organism>
<accession>A0A512DL93</accession>
<reference evidence="1 2" key="1">
    <citation type="submission" date="2019-07" db="EMBL/GenBank/DDBJ databases">
        <title>Whole genome shotgun sequence of Skermanella aerolata NBRC 106429.</title>
        <authorList>
            <person name="Hosoyama A."/>
            <person name="Uohara A."/>
            <person name="Ohji S."/>
            <person name="Ichikawa N."/>
        </authorList>
    </citation>
    <scope>NUCLEOTIDE SEQUENCE [LARGE SCALE GENOMIC DNA]</scope>
    <source>
        <strain evidence="1 2">NBRC 106429</strain>
    </source>
</reference>
<dbReference type="AlphaFoldDB" id="A0A512DL93"/>
<evidence type="ECO:0000313" key="2">
    <source>
        <dbReference type="Proteomes" id="UP000321523"/>
    </source>
</evidence>
<evidence type="ECO:0000313" key="1">
    <source>
        <dbReference type="EMBL" id="GEO37247.1"/>
    </source>
</evidence>
<protein>
    <submittedName>
        <fullName evidence="1">Uncharacterized protein</fullName>
    </submittedName>
</protein>
<dbReference type="EMBL" id="BJYZ01000006">
    <property type="protein sequence ID" value="GEO37247.1"/>
    <property type="molecule type" value="Genomic_DNA"/>
</dbReference>
<sequence>MSGALLPVAPPGAPPGTEPKAWVAFCGEAEMWWLRLLRPGFRHCFVVLNDGASWITVDPLSPHMEVVVQPVAPDFDLIGWLRERGHAVVTAPVRRDHLRPAPLMPFTCVEAAKRVLGLHDRRVVTPWQLYRRLSDPDGLGHRRTTARSGTVA</sequence>
<name>A0A512DL93_9PROT</name>